<gene>
    <name evidence="1" type="ORF">GD389_08080</name>
</gene>
<reference evidence="1" key="1">
    <citation type="submission" date="2019-10" db="EMBL/GenBank/DDBJ databases">
        <authorList>
            <consortium name="NARMS: The National Antimicrobial Resistance Monitoring System"/>
        </authorList>
    </citation>
    <scope>NUCLEOTIDE SEQUENCE</scope>
    <source>
        <strain evidence="1">FSIS21925702</strain>
    </source>
</reference>
<name>A0A6C7WSE8_CAMJU</name>
<protein>
    <submittedName>
        <fullName evidence="1">YigZ family protein</fullName>
    </submittedName>
</protein>
<proteinExistence type="predicted"/>
<sequence>EEQEFEIFCKNFAPFEIEKL</sequence>
<accession>A0A6C7WSE8</accession>
<feature type="non-terminal residue" evidence="1">
    <location>
        <position position="1"/>
    </location>
</feature>
<dbReference type="EMBL" id="AAMIQP010000139">
    <property type="protein sequence ID" value="EDH7413014.1"/>
    <property type="molecule type" value="Genomic_DNA"/>
</dbReference>
<dbReference type="AlphaFoldDB" id="A0A6C7WSE8"/>
<comment type="caution">
    <text evidence="1">The sequence shown here is derived from an EMBL/GenBank/DDBJ whole genome shotgun (WGS) entry which is preliminary data.</text>
</comment>
<organism evidence="1">
    <name type="scientific">Campylobacter jejuni</name>
    <dbReference type="NCBI Taxonomy" id="197"/>
    <lineage>
        <taxon>Bacteria</taxon>
        <taxon>Pseudomonadati</taxon>
        <taxon>Campylobacterota</taxon>
        <taxon>Epsilonproteobacteria</taxon>
        <taxon>Campylobacterales</taxon>
        <taxon>Campylobacteraceae</taxon>
        <taxon>Campylobacter</taxon>
    </lineage>
</organism>
<evidence type="ECO:0000313" key="1">
    <source>
        <dbReference type="EMBL" id="EDH7413014.1"/>
    </source>
</evidence>